<dbReference type="CDD" id="cd07990">
    <property type="entry name" value="LPLAT_LCLAT1-like"/>
    <property type="match status" value="1"/>
</dbReference>
<dbReference type="GO" id="GO:0005739">
    <property type="term" value="C:mitochondrion"/>
    <property type="evidence" value="ECO:0007669"/>
    <property type="project" value="TreeGrafter"/>
</dbReference>
<evidence type="ECO:0000313" key="3">
    <source>
        <dbReference type="WBParaSite" id="Pan_g23811.t1"/>
    </source>
</evidence>
<organism evidence="2 3">
    <name type="scientific">Panagrellus redivivus</name>
    <name type="common">Microworm</name>
    <dbReference type="NCBI Taxonomy" id="6233"/>
    <lineage>
        <taxon>Eukaryota</taxon>
        <taxon>Metazoa</taxon>
        <taxon>Ecdysozoa</taxon>
        <taxon>Nematoda</taxon>
        <taxon>Chromadorea</taxon>
        <taxon>Rhabditida</taxon>
        <taxon>Tylenchina</taxon>
        <taxon>Panagrolaimomorpha</taxon>
        <taxon>Panagrolaimoidea</taxon>
        <taxon>Panagrolaimidae</taxon>
        <taxon>Panagrellus</taxon>
    </lineage>
</organism>
<feature type="domain" description="Phospholipid/glycerol acyltransferase" evidence="1">
    <location>
        <begin position="91"/>
        <end position="219"/>
    </location>
</feature>
<dbReference type="Proteomes" id="UP000492821">
    <property type="component" value="Unassembled WGS sequence"/>
</dbReference>
<reference evidence="2" key="1">
    <citation type="journal article" date="2013" name="Genetics">
        <title>The draft genome and transcriptome of Panagrellus redivivus are shaped by the harsh demands of a free-living lifestyle.</title>
        <authorList>
            <person name="Srinivasan J."/>
            <person name="Dillman A.R."/>
            <person name="Macchietto M.G."/>
            <person name="Heikkinen L."/>
            <person name="Lakso M."/>
            <person name="Fracchia K.M."/>
            <person name="Antoshechkin I."/>
            <person name="Mortazavi A."/>
            <person name="Wong G."/>
            <person name="Sternberg P.W."/>
        </authorList>
    </citation>
    <scope>NUCLEOTIDE SEQUENCE [LARGE SCALE GENOMIC DNA]</scope>
    <source>
        <strain evidence="2">MT8872</strain>
    </source>
</reference>
<dbReference type="GO" id="GO:0036149">
    <property type="term" value="P:phosphatidylinositol acyl-chain remodeling"/>
    <property type="evidence" value="ECO:0007669"/>
    <property type="project" value="TreeGrafter"/>
</dbReference>
<dbReference type="AlphaFoldDB" id="A0A7E4VRR5"/>
<keyword evidence="2" id="KW-1185">Reference proteome</keyword>
<dbReference type="Pfam" id="PF01553">
    <property type="entry name" value="Acyltransferase"/>
    <property type="match status" value="1"/>
</dbReference>
<dbReference type="GO" id="GO:0016746">
    <property type="term" value="F:acyltransferase activity"/>
    <property type="evidence" value="ECO:0007669"/>
    <property type="project" value="InterPro"/>
</dbReference>
<proteinExistence type="predicted"/>
<evidence type="ECO:0000259" key="1">
    <source>
        <dbReference type="SMART" id="SM00563"/>
    </source>
</evidence>
<dbReference type="SUPFAM" id="SSF69593">
    <property type="entry name" value="Glycerol-3-phosphate (1)-acyltransferase"/>
    <property type="match status" value="1"/>
</dbReference>
<dbReference type="PANTHER" id="PTHR10983:SF73">
    <property type="entry name" value="1-ACYL-SN-GLYCEROL-3-PHOSPHATE ACYLTRANSFERASE EPSILON"/>
    <property type="match status" value="1"/>
</dbReference>
<evidence type="ECO:0000313" key="2">
    <source>
        <dbReference type="Proteomes" id="UP000492821"/>
    </source>
</evidence>
<dbReference type="GO" id="GO:0005783">
    <property type="term" value="C:endoplasmic reticulum"/>
    <property type="evidence" value="ECO:0007669"/>
    <property type="project" value="TreeGrafter"/>
</dbReference>
<accession>A0A7E4VRR5</accession>
<reference evidence="3" key="2">
    <citation type="submission" date="2020-10" db="UniProtKB">
        <authorList>
            <consortium name="WormBaseParasite"/>
        </authorList>
    </citation>
    <scope>IDENTIFICATION</scope>
</reference>
<protein>
    <submittedName>
        <fullName evidence="3">PlsC domain-containing protein</fullName>
    </submittedName>
</protein>
<name>A0A7E4VRR5_PANRE</name>
<dbReference type="WBParaSite" id="Pan_g23811.t1">
    <property type="protein sequence ID" value="Pan_g23811.t1"/>
    <property type="gene ID" value="Pan_g23811"/>
</dbReference>
<dbReference type="SMART" id="SM00563">
    <property type="entry name" value="PlsC"/>
    <property type="match status" value="1"/>
</dbReference>
<dbReference type="PANTHER" id="PTHR10983">
    <property type="entry name" value="1-ACYLGLYCEROL-3-PHOSPHATE ACYLTRANSFERASE-RELATED"/>
    <property type="match status" value="1"/>
</dbReference>
<sequence length="256" mass="28866">MALLSVIVAIDEVRAWVPAAILSASMVPFATAALAVGSVRWALPRKAWTAIDDCMYRTYMRLTLFVFETTSGVQLHLYGDVAELKRARESALVISNHQSNCDWAVVNMLAARQSPEGAETGLRFVMKYAISFVPLFGWYVFQHGYIYVRRFGNFTPAPLLRQFAHLRELGTPFWLHIFPEGTRFSKKKQDKIDASQKFAQERNLPIPQFTLIPRAGAFTLAVSELRDSLDAVYDLTIAYGQTKLKPIPSRPSPKHV</sequence>
<dbReference type="InterPro" id="IPR002123">
    <property type="entry name" value="Plipid/glycerol_acylTrfase"/>
</dbReference>